<dbReference type="Pfam" id="PF04074">
    <property type="entry name" value="DUF386"/>
    <property type="match status" value="1"/>
</dbReference>
<evidence type="ECO:0000313" key="1">
    <source>
        <dbReference type="EMBL" id="QUN05522.1"/>
    </source>
</evidence>
<dbReference type="EMBL" id="CP073587">
    <property type="protein sequence ID" value="QUN05522.1"/>
    <property type="molecule type" value="Genomic_DNA"/>
</dbReference>
<dbReference type="Proteomes" id="UP000679575">
    <property type="component" value="Chromosome"/>
</dbReference>
<dbReference type="Gene3D" id="2.60.120.370">
    <property type="entry name" value="YhcH/YjgK/YiaL"/>
    <property type="match status" value="1"/>
</dbReference>
<keyword evidence="2" id="KW-1185">Reference proteome</keyword>
<dbReference type="InterPro" id="IPR004375">
    <property type="entry name" value="NanQ/TabA/YiaL"/>
</dbReference>
<dbReference type="NCBIfam" id="TIGR00022">
    <property type="entry name" value="YhcH/YjgK/YiaL family protein"/>
    <property type="match status" value="1"/>
</dbReference>
<dbReference type="PANTHER" id="PTHR34986">
    <property type="entry name" value="EVOLVED BETA-GALACTOSIDASE SUBUNIT BETA"/>
    <property type="match status" value="1"/>
</dbReference>
<dbReference type="RefSeq" id="WP_212594553.1">
    <property type="nucleotide sequence ID" value="NZ_CP073587.1"/>
</dbReference>
<evidence type="ECO:0000313" key="2">
    <source>
        <dbReference type="Proteomes" id="UP000679575"/>
    </source>
</evidence>
<proteinExistence type="predicted"/>
<accession>A0ABX7YS02</accession>
<dbReference type="SUPFAM" id="SSF51197">
    <property type="entry name" value="Clavaminate synthase-like"/>
    <property type="match status" value="1"/>
</dbReference>
<protein>
    <submittedName>
        <fullName evidence="1">YhcH/YjgK/YiaL family protein</fullName>
    </submittedName>
</protein>
<name>A0ABX7YS02_9GAMM</name>
<gene>
    <name evidence="1" type="ORF">KDN34_15230</name>
</gene>
<dbReference type="InterPro" id="IPR037012">
    <property type="entry name" value="NanQ/TabA/YiaL_sf"/>
</dbReference>
<dbReference type="PANTHER" id="PTHR34986:SF1">
    <property type="entry name" value="PROTEIN YIAL"/>
    <property type="match status" value="1"/>
</dbReference>
<organism evidence="1 2">
    <name type="scientific">Shewanella yunxiaonensis</name>
    <dbReference type="NCBI Taxonomy" id="2829809"/>
    <lineage>
        <taxon>Bacteria</taxon>
        <taxon>Pseudomonadati</taxon>
        <taxon>Pseudomonadota</taxon>
        <taxon>Gammaproteobacteria</taxon>
        <taxon>Alteromonadales</taxon>
        <taxon>Shewanellaceae</taxon>
        <taxon>Shewanella</taxon>
    </lineage>
</organism>
<reference evidence="1 2" key="1">
    <citation type="submission" date="2021-04" db="EMBL/GenBank/DDBJ databases">
        <title>Novel species identification of genus Shewanella.</title>
        <authorList>
            <person name="Liu G."/>
        </authorList>
    </citation>
    <scope>NUCLEOTIDE SEQUENCE [LARGE SCALE GENOMIC DNA]</scope>
    <source>
        <strain evidence="1 2">FJAT-54481</strain>
    </source>
</reference>
<sequence length="157" mass="17618">MIIDTLANRSLYSHLHPRLNAALEYLATTDFSTLAKGSYALEGKSLFAIISDYTTVARGTEPFEVHRRYIDVQYIVSGEEEFGFLPKPAHQQPCSAYNDERDFEEYSYDLNQAAASYVALKSGMFAIFYPDDAHMPCCTLGAESQVRKVVVKVQIAD</sequence>